<proteinExistence type="predicted"/>
<keyword evidence="2" id="KW-1185">Reference proteome</keyword>
<dbReference type="Proteomes" id="UP000009183">
    <property type="component" value="Chromosome 19"/>
</dbReference>
<dbReference type="HOGENOM" id="CLU_2547219_0_0_1"/>
<accession>D7SWR8</accession>
<dbReference type="AlphaFoldDB" id="D7SWR8"/>
<protein>
    <submittedName>
        <fullName evidence="1">Uncharacterized protein</fullName>
    </submittedName>
</protein>
<evidence type="ECO:0000313" key="1">
    <source>
        <dbReference type="EMBL" id="CBI21717.3"/>
    </source>
</evidence>
<name>D7SWR8_VITVI</name>
<organism evidence="1 2">
    <name type="scientific">Vitis vinifera</name>
    <name type="common">Grape</name>
    <dbReference type="NCBI Taxonomy" id="29760"/>
    <lineage>
        <taxon>Eukaryota</taxon>
        <taxon>Viridiplantae</taxon>
        <taxon>Streptophyta</taxon>
        <taxon>Embryophyta</taxon>
        <taxon>Tracheophyta</taxon>
        <taxon>Spermatophyta</taxon>
        <taxon>Magnoliopsida</taxon>
        <taxon>eudicotyledons</taxon>
        <taxon>Gunneridae</taxon>
        <taxon>Pentapetalae</taxon>
        <taxon>rosids</taxon>
        <taxon>Vitales</taxon>
        <taxon>Vitaceae</taxon>
        <taxon>Viteae</taxon>
        <taxon>Vitis</taxon>
    </lineage>
</organism>
<gene>
    <name evidence="1" type="ordered locus">VIT_19s0027g01360</name>
</gene>
<sequence>MIKREFPRITSVSSDLEVHKFFNLEFMATQNWHPCQKICSLKSLQKLNNLHLFTLRGKLLKGKVKTNQRFLISHKLISYIHED</sequence>
<dbReference type="PaxDb" id="29760-VIT_19s0027g01360.t01"/>
<dbReference type="InParanoid" id="D7SWR8"/>
<reference evidence="2" key="1">
    <citation type="journal article" date="2007" name="Nature">
        <title>The grapevine genome sequence suggests ancestral hexaploidization in major angiosperm phyla.</title>
        <authorList>
            <consortium name="The French-Italian Public Consortium for Grapevine Genome Characterization."/>
            <person name="Jaillon O."/>
            <person name="Aury J.-M."/>
            <person name="Noel B."/>
            <person name="Policriti A."/>
            <person name="Clepet C."/>
            <person name="Casagrande A."/>
            <person name="Choisne N."/>
            <person name="Aubourg S."/>
            <person name="Vitulo N."/>
            <person name="Jubin C."/>
            <person name="Vezzi A."/>
            <person name="Legeai F."/>
            <person name="Hugueney P."/>
            <person name="Dasilva C."/>
            <person name="Horner D."/>
            <person name="Mica E."/>
            <person name="Jublot D."/>
            <person name="Poulain J."/>
            <person name="Bruyere C."/>
            <person name="Billault A."/>
            <person name="Segurens B."/>
            <person name="Gouyvenoux M."/>
            <person name="Ugarte E."/>
            <person name="Cattonaro F."/>
            <person name="Anthouard V."/>
            <person name="Vico V."/>
            <person name="Del Fabbro C."/>
            <person name="Alaux M."/>
            <person name="Di Gaspero G."/>
            <person name="Dumas V."/>
            <person name="Felice N."/>
            <person name="Paillard S."/>
            <person name="Juman I."/>
            <person name="Moroldo M."/>
            <person name="Scalabrin S."/>
            <person name="Canaguier A."/>
            <person name="Le Clainche I."/>
            <person name="Malacrida G."/>
            <person name="Durand E."/>
            <person name="Pesole G."/>
            <person name="Laucou V."/>
            <person name="Chatelet P."/>
            <person name="Merdinoglu D."/>
            <person name="Delledonne M."/>
            <person name="Pezzotti M."/>
            <person name="Lecharny A."/>
            <person name="Scarpelli C."/>
            <person name="Artiguenave F."/>
            <person name="Pe M.E."/>
            <person name="Valle G."/>
            <person name="Morgante M."/>
            <person name="Caboche M."/>
            <person name="Adam-Blondon A.-F."/>
            <person name="Weissenbach J."/>
            <person name="Quetier F."/>
            <person name="Wincker P."/>
        </authorList>
    </citation>
    <scope>NUCLEOTIDE SEQUENCE [LARGE SCALE GENOMIC DNA]</scope>
    <source>
        <strain evidence="2">cv. Pinot noir / PN40024</strain>
    </source>
</reference>
<dbReference type="EMBL" id="FN595234">
    <property type="protein sequence ID" value="CBI21717.3"/>
    <property type="molecule type" value="Genomic_DNA"/>
</dbReference>
<evidence type="ECO:0000313" key="2">
    <source>
        <dbReference type="Proteomes" id="UP000009183"/>
    </source>
</evidence>